<dbReference type="SUPFAM" id="SSF69318">
    <property type="entry name" value="Integrin alpha N-terminal domain"/>
    <property type="match status" value="1"/>
</dbReference>
<comment type="caution">
    <text evidence="5">The sequence shown here is derived from an EMBL/GenBank/DDBJ whole genome shotgun (WGS) entry which is preliminary data.</text>
</comment>
<reference evidence="5 6" key="1">
    <citation type="journal article" date="2019" name="Int. J. Syst. Evol. Microbiol.">
        <title>The Global Catalogue of Microorganisms (GCM) 10K type strain sequencing project: providing services to taxonomists for standard genome sequencing and annotation.</title>
        <authorList>
            <consortium name="The Broad Institute Genomics Platform"/>
            <consortium name="The Broad Institute Genome Sequencing Center for Infectious Disease"/>
            <person name="Wu L."/>
            <person name="Ma J."/>
        </authorList>
    </citation>
    <scope>NUCLEOTIDE SEQUENCE [LARGE SCALE GENOMIC DNA]</scope>
    <source>
        <strain evidence="5 6">JCM 13002</strain>
    </source>
</reference>
<feature type="region of interest" description="Disordered" evidence="3">
    <location>
        <begin position="195"/>
        <end position="267"/>
    </location>
</feature>
<keyword evidence="1" id="KW-0732">Signal</keyword>
<dbReference type="InterPro" id="IPR006558">
    <property type="entry name" value="LamG-like"/>
</dbReference>
<evidence type="ECO:0000256" key="3">
    <source>
        <dbReference type="SAM" id="MobiDB-lite"/>
    </source>
</evidence>
<dbReference type="EMBL" id="BAAALD010000011">
    <property type="protein sequence ID" value="GAA1076538.1"/>
    <property type="molecule type" value="Genomic_DNA"/>
</dbReference>
<gene>
    <name evidence="5" type="ORF">GCM10009663_17650</name>
</gene>
<dbReference type="Gene3D" id="2.60.120.200">
    <property type="match status" value="1"/>
</dbReference>
<protein>
    <submittedName>
        <fullName evidence="5">VCBS repeat-containing protein</fullName>
    </submittedName>
</protein>
<dbReference type="SUPFAM" id="SSF49899">
    <property type="entry name" value="Concanavalin A-like lectins/glucanases"/>
    <property type="match status" value="1"/>
</dbReference>
<evidence type="ECO:0000259" key="4">
    <source>
        <dbReference type="SMART" id="SM00560"/>
    </source>
</evidence>
<accession>A0ABN1TDH9</accession>
<dbReference type="SMART" id="SM00560">
    <property type="entry name" value="LamGL"/>
    <property type="match status" value="1"/>
</dbReference>
<evidence type="ECO:0000256" key="1">
    <source>
        <dbReference type="ARBA" id="ARBA00022729"/>
    </source>
</evidence>
<dbReference type="Pfam" id="PF13385">
    <property type="entry name" value="Laminin_G_3"/>
    <property type="match status" value="1"/>
</dbReference>
<feature type="domain" description="LamG-like jellyroll fold" evidence="4">
    <location>
        <begin position="1130"/>
        <end position="1271"/>
    </location>
</feature>
<evidence type="ECO:0000256" key="2">
    <source>
        <dbReference type="ARBA" id="ARBA00023157"/>
    </source>
</evidence>
<organism evidence="5 6">
    <name type="scientific">Kitasatospora arboriphila</name>
    <dbReference type="NCBI Taxonomy" id="258052"/>
    <lineage>
        <taxon>Bacteria</taxon>
        <taxon>Bacillati</taxon>
        <taxon>Actinomycetota</taxon>
        <taxon>Actinomycetes</taxon>
        <taxon>Kitasatosporales</taxon>
        <taxon>Streptomycetaceae</taxon>
        <taxon>Kitasatospora</taxon>
    </lineage>
</organism>
<evidence type="ECO:0000313" key="5">
    <source>
        <dbReference type="EMBL" id="GAA1076538.1"/>
    </source>
</evidence>
<feature type="region of interest" description="Disordered" evidence="3">
    <location>
        <begin position="1"/>
        <end position="36"/>
    </location>
</feature>
<dbReference type="Proteomes" id="UP001499987">
    <property type="component" value="Unassembled WGS sequence"/>
</dbReference>
<dbReference type="InterPro" id="IPR013320">
    <property type="entry name" value="ConA-like_dom_sf"/>
</dbReference>
<proteinExistence type="predicted"/>
<dbReference type="InterPro" id="IPR028994">
    <property type="entry name" value="Integrin_alpha_N"/>
</dbReference>
<keyword evidence="2" id="KW-1015">Disulfide bond</keyword>
<evidence type="ECO:0000313" key="6">
    <source>
        <dbReference type="Proteomes" id="UP001499987"/>
    </source>
</evidence>
<feature type="compositionally biased region" description="Polar residues" evidence="3">
    <location>
        <begin position="221"/>
        <end position="235"/>
    </location>
</feature>
<name>A0ABN1TDH9_9ACTN</name>
<sequence length="1279" mass="133515">MPSQLDIEAATAERAAERPPADETGQALAQAKSTGQKVPIASLTTEFSETVATPAGHLALTSHPDQQRVKKGGVWTALDASLTANADGTFSPKAAAGELVLSEGGSGPLATMTSPDGKKLALTAPFTLPPPSVQGDSLLYPSVAPDIDLKVTATKAGGLTTVLVVRTQTAAANPALKNLHFNTLADGVTVTSDQGGNLTASGSDGKPRWLAPTPKMWDSTAPATGTVKSAQTRSPARNAGDADSTIGTAGKASATSTPDGPGAGARTAEMPVTATAGGINLAPDQDLLAHGTAPYFIDPAWVPWSTAANAWTWIQSAHPTTTNWNRTGSSDQDHPGAGVCGYYTAGGSCSPSDVHRTFYRFNTSPLHGAVFHYARMDLQEYVSADWSCTNTYPLDLYLTGAIDDTTSWDRKPSTIGGALGRQWVGGSGHGNCYDNVPFSYDVTGALQQYGGDHDTLTFGLYGDESNQNGFKRFTYQPSLYVEYDRVPNTPTNPGVSPAPKIVSPSQTTQSCGNGISAAWGWLGAGADQTGGVTINSTVSSPIQSRLYTWNHIWDYNLPNAPDVDSGYSPEVTSGGNAPFTVKPGVIKDGHSYGYSIMASDKLPGVPWSGATPMCFFKVDTTPPTLSFPATVNDPATQFPPSGNGQTPKIYAGQSGAVPFSAVDPNPSGMNTSGQACLRWSWDPQLAGAAWQCGAAMPTGQIPNVTPGHWGTNILYVQAEDNAGNLSAIAPYAFYVPWNPNGPAPVFGDVTGDGVPDVLAPDAGGNLRAHTVPGNPQAGGPTTLLAAKKASSPSGDSWANYRTTHRGSLRGGMNIDDLIVHKDGAAALYYYKNPGNTGIPGVFDTKQTVSKPVCAPLADRPDNCTGYNATDWSTTLQIAALGDPATGDLDSAKKFQNRTGLLTVETNPATQDGTLWFYPSYSDTALAAPIKISSDGWKGWELMSPGDWAGQGHPGLWARNSGNGDLRGYTFTTGTGTYTDPDLGTRTTYPTLTDIATNTQIGSWVNSSSWPHVGSDGDLTGNANPTLWGITSAGAVQIWTGHRTGTTTAPGYTWTTGPDTVLSTTLGADQWPLTAASTNNSTATDSSGLNPATITGSAAWEADHKGTVNAAMTLNGSTYLKTTTASVDTSQSYSVSVWAKISNLNGYQTLVTQNANTRGAYYLQYSQAFNAWTFVSPSTDNISPTAYHTAHATAPPQTGQWTHLVATYDAATHAMTLYVNGQFAGAGTNPTPWNAAGPTTIGANATTQYPVDNKTTGAVSDVRTFPYALTPAQITALYTS</sequence>
<keyword evidence="6" id="KW-1185">Reference proteome</keyword>